<dbReference type="CDD" id="cd00096">
    <property type="entry name" value="Ig"/>
    <property type="match status" value="2"/>
</dbReference>
<keyword evidence="8" id="KW-1185">Reference proteome</keyword>
<dbReference type="AlphaFoldDB" id="A0A3Q3BCP3"/>
<dbReference type="PROSITE" id="PS50835">
    <property type="entry name" value="IG_LIKE"/>
    <property type="match status" value="6"/>
</dbReference>
<feature type="chain" id="PRO_5044598520" evidence="5">
    <location>
        <begin position="35"/>
        <end position="724"/>
    </location>
</feature>
<dbReference type="InterPro" id="IPR003599">
    <property type="entry name" value="Ig_sub"/>
</dbReference>
<dbReference type="SMART" id="SM00408">
    <property type="entry name" value="IGc2"/>
    <property type="match status" value="5"/>
</dbReference>
<feature type="compositionally biased region" description="Polar residues" evidence="3">
    <location>
        <begin position="689"/>
        <end position="713"/>
    </location>
</feature>
<protein>
    <submittedName>
        <fullName evidence="7">Basement membrane-specific heparan sulfate proteoglycan core protein-like</fullName>
    </submittedName>
</protein>
<dbReference type="Pfam" id="PF13927">
    <property type="entry name" value="Ig_3"/>
    <property type="match status" value="2"/>
</dbReference>
<feature type="domain" description="Ig-like" evidence="6">
    <location>
        <begin position="330"/>
        <end position="410"/>
    </location>
</feature>
<dbReference type="Gene3D" id="2.60.40.10">
    <property type="entry name" value="Immunoglobulins"/>
    <property type="match status" value="6"/>
</dbReference>
<dbReference type="Proteomes" id="UP000264800">
    <property type="component" value="Unplaced"/>
</dbReference>
<keyword evidence="4" id="KW-1133">Transmembrane helix</keyword>
<dbReference type="OMA" id="EWIYKWY"/>
<dbReference type="SMART" id="SM00409">
    <property type="entry name" value="IG"/>
    <property type="match status" value="6"/>
</dbReference>
<keyword evidence="4" id="KW-0472">Membrane</keyword>
<dbReference type="GO" id="GO:0007166">
    <property type="term" value="P:cell surface receptor signaling pathway"/>
    <property type="evidence" value="ECO:0007669"/>
    <property type="project" value="TreeGrafter"/>
</dbReference>
<evidence type="ECO:0000313" key="8">
    <source>
        <dbReference type="Proteomes" id="UP000264800"/>
    </source>
</evidence>
<dbReference type="GO" id="GO:0004888">
    <property type="term" value="F:transmembrane signaling receptor activity"/>
    <property type="evidence" value="ECO:0007669"/>
    <property type="project" value="TreeGrafter"/>
</dbReference>
<dbReference type="GO" id="GO:0006955">
    <property type="term" value="P:immune response"/>
    <property type="evidence" value="ECO:0007669"/>
    <property type="project" value="TreeGrafter"/>
</dbReference>
<name>A0A3Q3BCP3_KRYMA</name>
<dbReference type="Ensembl" id="ENSKMAT00000028139.1">
    <property type="protein sequence ID" value="ENSKMAP00000027792.1"/>
    <property type="gene ID" value="ENSKMAG00000020605.1"/>
</dbReference>
<dbReference type="InterPro" id="IPR003598">
    <property type="entry name" value="Ig_sub2"/>
</dbReference>
<evidence type="ECO:0000256" key="2">
    <source>
        <dbReference type="ARBA" id="ARBA00023157"/>
    </source>
</evidence>
<dbReference type="SUPFAM" id="SSF48726">
    <property type="entry name" value="Immunoglobulin"/>
    <property type="match status" value="5"/>
</dbReference>
<evidence type="ECO:0000256" key="5">
    <source>
        <dbReference type="SAM" id="SignalP"/>
    </source>
</evidence>
<evidence type="ECO:0000256" key="1">
    <source>
        <dbReference type="ARBA" id="ARBA00022729"/>
    </source>
</evidence>
<dbReference type="Ensembl" id="ENSKMAT00000028125.1">
    <property type="protein sequence ID" value="ENSKMAP00000027778.1"/>
    <property type="gene ID" value="ENSKMAG00000020605.1"/>
</dbReference>
<keyword evidence="4" id="KW-0812">Transmembrane</keyword>
<feature type="compositionally biased region" description="Gly residues" evidence="3">
    <location>
        <begin position="714"/>
        <end position="724"/>
    </location>
</feature>
<evidence type="ECO:0000313" key="7">
    <source>
        <dbReference type="Ensembl" id="ENSKMAP00000027778.1"/>
    </source>
</evidence>
<feature type="domain" description="Ig-like" evidence="6">
    <location>
        <begin position="47"/>
        <end position="144"/>
    </location>
</feature>
<feature type="domain" description="Ig-like" evidence="6">
    <location>
        <begin position="151"/>
        <end position="222"/>
    </location>
</feature>
<feature type="region of interest" description="Disordered" evidence="3">
    <location>
        <begin position="674"/>
        <end position="724"/>
    </location>
</feature>
<feature type="signal peptide" evidence="5">
    <location>
        <begin position="1"/>
        <end position="34"/>
    </location>
</feature>
<dbReference type="InterPro" id="IPR050488">
    <property type="entry name" value="Ig_Fc_receptor"/>
</dbReference>
<dbReference type="GO" id="GO:0009897">
    <property type="term" value="C:external side of plasma membrane"/>
    <property type="evidence" value="ECO:0007669"/>
    <property type="project" value="TreeGrafter"/>
</dbReference>
<evidence type="ECO:0000259" key="6">
    <source>
        <dbReference type="PROSITE" id="PS50835"/>
    </source>
</evidence>
<accession>A0A3Q3BCP3</accession>
<dbReference type="InterPro" id="IPR013783">
    <property type="entry name" value="Ig-like_fold"/>
</dbReference>
<dbReference type="InterPro" id="IPR036179">
    <property type="entry name" value="Ig-like_dom_sf"/>
</dbReference>
<organism evidence="7 8">
    <name type="scientific">Kryptolebias marmoratus</name>
    <name type="common">Mangrove killifish</name>
    <name type="synonym">Rivulus marmoratus</name>
    <dbReference type="NCBI Taxonomy" id="37003"/>
    <lineage>
        <taxon>Eukaryota</taxon>
        <taxon>Metazoa</taxon>
        <taxon>Chordata</taxon>
        <taxon>Craniata</taxon>
        <taxon>Vertebrata</taxon>
        <taxon>Euteleostomi</taxon>
        <taxon>Actinopterygii</taxon>
        <taxon>Neopterygii</taxon>
        <taxon>Teleostei</taxon>
        <taxon>Neoteleostei</taxon>
        <taxon>Acanthomorphata</taxon>
        <taxon>Ovalentaria</taxon>
        <taxon>Atherinomorphae</taxon>
        <taxon>Cyprinodontiformes</taxon>
        <taxon>Rivulidae</taxon>
        <taxon>Kryptolebias</taxon>
    </lineage>
</organism>
<feature type="domain" description="Ig-like" evidence="6">
    <location>
        <begin position="240"/>
        <end position="321"/>
    </location>
</feature>
<dbReference type="PANTHER" id="PTHR11481:SF112">
    <property type="entry name" value="FC RECEPTOR-LIKE PROTEIN 4-RELATED"/>
    <property type="match status" value="1"/>
</dbReference>
<dbReference type="InterPro" id="IPR007110">
    <property type="entry name" value="Ig-like_dom"/>
</dbReference>
<evidence type="ECO:0000256" key="4">
    <source>
        <dbReference type="SAM" id="Phobius"/>
    </source>
</evidence>
<dbReference type="GeneTree" id="ENSGT00940000165428"/>
<reference evidence="7" key="1">
    <citation type="submission" date="2025-05" db="UniProtKB">
        <authorList>
            <consortium name="Ensembl"/>
        </authorList>
    </citation>
    <scope>IDENTIFICATION</scope>
</reference>
<dbReference type="PANTHER" id="PTHR11481">
    <property type="entry name" value="IMMUNOGLOBULIN FC RECEPTOR"/>
    <property type="match status" value="1"/>
</dbReference>
<proteinExistence type="predicted"/>
<dbReference type="Pfam" id="PF13895">
    <property type="entry name" value="Ig_2"/>
    <property type="match status" value="3"/>
</dbReference>
<feature type="transmembrane region" description="Helical" evidence="4">
    <location>
        <begin position="610"/>
        <end position="635"/>
    </location>
</feature>
<keyword evidence="1 5" id="KW-0732">Signal</keyword>
<feature type="domain" description="Ig-like" evidence="6">
    <location>
        <begin position="516"/>
        <end position="583"/>
    </location>
</feature>
<evidence type="ECO:0000256" key="3">
    <source>
        <dbReference type="SAM" id="MobiDB-lite"/>
    </source>
</evidence>
<keyword evidence="2" id="KW-1015">Disulfide bond</keyword>
<sequence>MTQLSNTASTCENQWKMWLLEVFAVMYLAAVCVAQDNTASTQSTPPPTTVYVPPKPVLELKSGRPDVYTKEKVELECKISGSDWLITWQNNGTNVQSPDLSASGDGSVLTIASATTADSGNYVCLGKHKTRNVDTESSNSHSISVTEPPIPTLNRLSHWSDVFVGESVKFSCEVSNPDWTFTWYRDTTDLHKEGPQLHFTSVTKADQGQYACKVKLKSRAVYSEFSKPADLTVNENKPKPTVTRSLSFNPMYPGESITFTCAVGVSTGWEYVWYHNGKEIHSPSNDTYSIPSLAISNSGEYYCKAKRGETPFYTEKSDTLTLQVSEIPVPKLNNVTQWLDLFPTETAKLRCQMQGSDMWTFTWYRNTREVKADDTVNIENNGKTLSIKSASASHRGNYTCSGKLTDRSVGSNKSSKLMLHVYDAKPTAALMQDPKHNLMHTGDSVSFSCHISVSSGWGYLWEKDGRPLQASGNQLNISSVKKEDSGSYKCQVKRGKDELFKSEPSQVVELEVEERPQASLVLLTGWSEVFATDSLVLKCEVEDKTYTWNYTWFREEKLLNLTPSEKHIVTPQANPEQGHYTCQGIRNERPFYSRTSEPFKTKNLLLKRRVLLSISGCLFFGIIAVFLGCIACRVFRKPAADGKPEEPNLFLTMAQLKDSTNAPCPLVEYITDADLNPPQKEGEEDETVCSETTPLPVSTQEEQAVTTNSQGTTENGGGMVSFQH</sequence>
<feature type="domain" description="Ig-like" evidence="6">
    <location>
        <begin position="426"/>
        <end position="513"/>
    </location>
</feature>